<name>A0AAD4SAH9_9MAGN</name>
<dbReference type="Pfam" id="PF00646">
    <property type="entry name" value="F-box"/>
    <property type="match status" value="1"/>
</dbReference>
<dbReference type="PANTHER" id="PTHR31900:SF30">
    <property type="entry name" value="SUPERFAMILY PROTEIN, PUTATIVE-RELATED"/>
    <property type="match status" value="1"/>
</dbReference>
<dbReference type="Gene3D" id="1.20.1280.50">
    <property type="match status" value="1"/>
</dbReference>
<dbReference type="SMART" id="SM00256">
    <property type="entry name" value="FBOX"/>
    <property type="match status" value="1"/>
</dbReference>
<dbReference type="Proteomes" id="UP001202328">
    <property type="component" value="Unassembled WGS sequence"/>
</dbReference>
<dbReference type="EMBL" id="JAJJMB010012369">
    <property type="protein sequence ID" value="KAI3877765.1"/>
    <property type="molecule type" value="Genomic_DNA"/>
</dbReference>
<dbReference type="CDD" id="cd22160">
    <property type="entry name" value="F-box_AtFBL13-like"/>
    <property type="match status" value="1"/>
</dbReference>
<proteinExistence type="predicted"/>
<reference evidence="2" key="1">
    <citation type="submission" date="2022-04" db="EMBL/GenBank/DDBJ databases">
        <title>A functionally conserved STORR gene fusion in Papaver species that diverged 16.8 million years ago.</title>
        <authorList>
            <person name="Catania T."/>
        </authorList>
    </citation>
    <scope>NUCLEOTIDE SEQUENCE</scope>
    <source>
        <strain evidence="2">S-188037</strain>
    </source>
</reference>
<protein>
    <recommendedName>
        <fullName evidence="1">F-box domain-containing protein</fullName>
    </recommendedName>
</protein>
<evidence type="ECO:0000259" key="1">
    <source>
        <dbReference type="PROSITE" id="PS50181"/>
    </source>
</evidence>
<dbReference type="InterPro" id="IPR032675">
    <property type="entry name" value="LRR_dom_sf"/>
</dbReference>
<evidence type="ECO:0000313" key="3">
    <source>
        <dbReference type="Proteomes" id="UP001202328"/>
    </source>
</evidence>
<dbReference type="InterPro" id="IPR053781">
    <property type="entry name" value="F-box_AtFBL13-like"/>
</dbReference>
<dbReference type="Pfam" id="PF08387">
    <property type="entry name" value="FBD"/>
    <property type="match status" value="1"/>
</dbReference>
<feature type="domain" description="F-box" evidence="1">
    <location>
        <begin position="14"/>
        <end position="62"/>
    </location>
</feature>
<dbReference type="InterPro" id="IPR050232">
    <property type="entry name" value="FBL13/AtMIF1-like"/>
</dbReference>
<dbReference type="InterPro" id="IPR036047">
    <property type="entry name" value="F-box-like_dom_sf"/>
</dbReference>
<dbReference type="PROSITE" id="PS50181">
    <property type="entry name" value="FBOX"/>
    <property type="match status" value="1"/>
</dbReference>
<dbReference type="Gene3D" id="3.80.10.10">
    <property type="entry name" value="Ribonuclease Inhibitor"/>
    <property type="match status" value="1"/>
</dbReference>
<dbReference type="SMART" id="SM00579">
    <property type="entry name" value="FBD"/>
    <property type="match status" value="1"/>
</dbReference>
<organism evidence="2 3">
    <name type="scientific">Papaver atlanticum</name>
    <dbReference type="NCBI Taxonomy" id="357466"/>
    <lineage>
        <taxon>Eukaryota</taxon>
        <taxon>Viridiplantae</taxon>
        <taxon>Streptophyta</taxon>
        <taxon>Embryophyta</taxon>
        <taxon>Tracheophyta</taxon>
        <taxon>Spermatophyta</taxon>
        <taxon>Magnoliopsida</taxon>
        <taxon>Ranunculales</taxon>
        <taxon>Papaveraceae</taxon>
        <taxon>Papaveroideae</taxon>
        <taxon>Papaver</taxon>
    </lineage>
</organism>
<dbReference type="AlphaFoldDB" id="A0AAD4SAH9"/>
<dbReference type="SUPFAM" id="SSF52058">
    <property type="entry name" value="L domain-like"/>
    <property type="match status" value="1"/>
</dbReference>
<evidence type="ECO:0000313" key="2">
    <source>
        <dbReference type="EMBL" id="KAI3877765.1"/>
    </source>
</evidence>
<dbReference type="InterPro" id="IPR006566">
    <property type="entry name" value="FBD"/>
</dbReference>
<dbReference type="InterPro" id="IPR001810">
    <property type="entry name" value="F-box_dom"/>
</dbReference>
<gene>
    <name evidence="2" type="ORF">MKW98_020246</name>
</gene>
<sequence>MKQSKGNSSFSGNEDRISSLPDALIHEILAFMDMKYVVQTCVLSKRWRYIWTSVPVLHFEDYLHKDEEEADLDLVHMSFVNFVKKVLSLRDNSDIHTLYLNGDNNGATIVDDICKWITTAVSHNVQELTIKICIDEDFFEIPACLCTCKSLTKLELVLGTLWADECKVILPCTMSLPRIKSLRLRFFYQLIGKEKLANKFFSGFPTQRSLDRDNRRLNKVNLNILSLPNLESLVTRDCGFDDMNLNISFPKLKYFALNDFKPNGEIENTGEYKLYAPSLASFVIKGYMPTSFTLENLSSLVRADMCIWIKREDIGDGVFPEIRAEKKEYYTQLTMRFLRGFHSVKALTLNGSFLKALGGSPDILDSQPLEFYHLHFLKLSGGSSRDSLRTIFYMLKISPNIKALYLRLGPQDSFDPVFPFYHESNAEEIRRGLALPCCMIYHLKFVKIKYIRGCVNELNLLATLLKHSMVLEKVMLCSRCLNKYHLKEKEEEMEKFREMLLTFPRASANVVISYSVSVWYF</sequence>
<accession>A0AAD4SAH9</accession>
<keyword evidence="3" id="KW-1185">Reference proteome</keyword>
<comment type="caution">
    <text evidence="2">The sequence shown here is derived from an EMBL/GenBank/DDBJ whole genome shotgun (WGS) entry which is preliminary data.</text>
</comment>
<dbReference type="PANTHER" id="PTHR31900">
    <property type="entry name" value="F-BOX/RNI SUPERFAMILY PROTEIN-RELATED"/>
    <property type="match status" value="1"/>
</dbReference>
<dbReference type="SUPFAM" id="SSF81383">
    <property type="entry name" value="F-box domain"/>
    <property type="match status" value="1"/>
</dbReference>